<sequence length="111" mass="12823">DMRRALMTTEERQMEVNELLRDERLAIDRLHAAQSVHEMSMAKVEEARAYRRTIGEETSLNTLPSEIVSLIFSKLPLADRSKARVNRRLCAIERDAGPLKTLESVRSDWEI</sequence>
<dbReference type="SUPFAM" id="SSF81383">
    <property type="entry name" value="F-box domain"/>
    <property type="match status" value="1"/>
</dbReference>
<dbReference type="Proteomes" id="UP001432322">
    <property type="component" value="Unassembled WGS sequence"/>
</dbReference>
<reference evidence="1" key="1">
    <citation type="submission" date="2023-10" db="EMBL/GenBank/DDBJ databases">
        <title>Genome assembly of Pristionchus species.</title>
        <authorList>
            <person name="Yoshida K."/>
            <person name="Sommer R.J."/>
        </authorList>
    </citation>
    <scope>NUCLEOTIDE SEQUENCE</scope>
    <source>
        <strain evidence="1">RS5133</strain>
    </source>
</reference>
<dbReference type="EMBL" id="BTSY01000002">
    <property type="protein sequence ID" value="GMT16269.1"/>
    <property type="molecule type" value="Genomic_DNA"/>
</dbReference>
<accession>A0AAV5VEF8</accession>
<dbReference type="InterPro" id="IPR036047">
    <property type="entry name" value="F-box-like_dom_sf"/>
</dbReference>
<evidence type="ECO:0000313" key="2">
    <source>
        <dbReference type="Proteomes" id="UP001432322"/>
    </source>
</evidence>
<proteinExistence type="predicted"/>
<dbReference type="AlphaFoldDB" id="A0AAV5VEF8"/>
<dbReference type="CDD" id="cd09917">
    <property type="entry name" value="F-box_SF"/>
    <property type="match status" value="1"/>
</dbReference>
<name>A0AAV5VEF8_9BILA</name>
<feature type="non-terminal residue" evidence="1">
    <location>
        <position position="111"/>
    </location>
</feature>
<protein>
    <recommendedName>
        <fullName evidence="3">F-box domain-containing protein</fullName>
    </recommendedName>
</protein>
<keyword evidence="2" id="KW-1185">Reference proteome</keyword>
<gene>
    <name evidence="1" type="ORF">PFISCL1PPCAC_7566</name>
</gene>
<comment type="caution">
    <text evidence="1">The sequence shown here is derived from an EMBL/GenBank/DDBJ whole genome shotgun (WGS) entry which is preliminary data.</text>
</comment>
<feature type="non-terminal residue" evidence="1">
    <location>
        <position position="1"/>
    </location>
</feature>
<organism evidence="1 2">
    <name type="scientific">Pristionchus fissidentatus</name>
    <dbReference type="NCBI Taxonomy" id="1538716"/>
    <lineage>
        <taxon>Eukaryota</taxon>
        <taxon>Metazoa</taxon>
        <taxon>Ecdysozoa</taxon>
        <taxon>Nematoda</taxon>
        <taxon>Chromadorea</taxon>
        <taxon>Rhabditida</taxon>
        <taxon>Rhabditina</taxon>
        <taxon>Diplogasteromorpha</taxon>
        <taxon>Diplogasteroidea</taxon>
        <taxon>Neodiplogasteridae</taxon>
        <taxon>Pristionchus</taxon>
    </lineage>
</organism>
<evidence type="ECO:0008006" key="3">
    <source>
        <dbReference type="Google" id="ProtNLM"/>
    </source>
</evidence>
<evidence type="ECO:0000313" key="1">
    <source>
        <dbReference type="EMBL" id="GMT16269.1"/>
    </source>
</evidence>